<dbReference type="InterPro" id="IPR002252">
    <property type="entry name" value="Glyco_hydro_36"/>
</dbReference>
<organism evidence="4 5">
    <name type="scientific">Microbacterium dauci</name>
    <dbReference type="NCBI Taxonomy" id="3048008"/>
    <lineage>
        <taxon>Bacteria</taxon>
        <taxon>Bacillati</taxon>
        <taxon>Actinomycetota</taxon>
        <taxon>Actinomycetes</taxon>
        <taxon>Micrococcales</taxon>
        <taxon>Microbacteriaceae</taxon>
        <taxon>Microbacterium</taxon>
    </lineage>
</organism>
<dbReference type="InterPro" id="IPR013785">
    <property type="entry name" value="Aldolase_TIM"/>
</dbReference>
<dbReference type="CDD" id="cd14791">
    <property type="entry name" value="GH36"/>
    <property type="match status" value="1"/>
</dbReference>
<evidence type="ECO:0000313" key="5">
    <source>
        <dbReference type="Proteomes" id="UP001321481"/>
    </source>
</evidence>
<comment type="caution">
    <text evidence="4">The sequence shown here is derived from an EMBL/GenBank/DDBJ whole genome shotgun (WGS) entry which is preliminary data.</text>
</comment>
<accession>A0ABT6ZH72</accession>
<gene>
    <name evidence="4" type="ORF">QNI14_11605</name>
</gene>
<evidence type="ECO:0000313" key="4">
    <source>
        <dbReference type="EMBL" id="MDJ1115095.1"/>
    </source>
</evidence>
<evidence type="ECO:0000256" key="1">
    <source>
        <dbReference type="ARBA" id="ARBA00009743"/>
    </source>
</evidence>
<reference evidence="4 5" key="1">
    <citation type="submission" date="2023-05" db="EMBL/GenBank/DDBJ databases">
        <title>Microbacterium dauci sp.nov., Isolated from Carrot Rhizosphere Soil.</title>
        <authorList>
            <person name="Xiao Z."/>
            <person name="Zheng J."/>
        </authorList>
    </citation>
    <scope>NUCLEOTIDE SEQUENCE [LARGE SCALE GENOMIC DNA]</scope>
    <source>
        <strain evidence="4 5">LX3-4</strain>
    </source>
</reference>
<dbReference type="InterPro" id="IPR017853">
    <property type="entry name" value="GH"/>
</dbReference>
<sequence length="642" mass="70043">MTKPLPYSELIDVHVEASDVSSLVKTVRSTSRDGRDRVVVVENTGEHPVEIRRIDAILHAQIDPTADVQVLELGLQSTDLDVGIVRVSEGDSYTSEHVAVVSLDGEQHLVIGYATSTRFLTSVRTSRTSASSLSFVATCLTESRMLEPGHSITSEVLVTFAGTSAHDVLGLYGDAGSELMGVRSRFTEPPTGWLSWYCFYGEVTEEDVLRQLDALAGQYSFARPKYVVVDSGWYSESGWGDWEPNAKFPHGMKWLADRIREAGFVPGLWFSPLLVSATSRLARERPELLLRQSDGRPVATMGTAIWDHAPEGAEGGVDVVEDADTVRFALDLGSDPVHQWLEDLFNRVRHEWGYEFVKLDFLIRALVTDRGLSPDRPGRGHDVVGHSGVTAVEGYRRALATIRRAVGEDCFILGCAAPLVASAGDLIDANRMTPDITRRNYGDTPLPGRPSSWDLVVICARSLALRYAFNGRLGWNDPDVLVVRDRPIPGISDSFSPTVSEAQIWTTIVAATGGITFLGDDLSRLTAERREITQLAFPPLPTAAVPWDLLTAPAPRIWINSSASFGYTQPARIAVINWNDDQEVVEVPMAALEAAGVVARDGISVVDLWSGEETVHGAPSVQGLPVSLPGRSAKWLQVVPLD</sequence>
<dbReference type="PANTHER" id="PTHR11452:SF75">
    <property type="entry name" value="ALPHA-GALACTOSIDASE MEL1"/>
    <property type="match status" value="1"/>
</dbReference>
<dbReference type="PANTHER" id="PTHR11452">
    <property type="entry name" value="ALPHA-GALACTOSIDASE/ALPHA-N-ACETYLGALACTOSAMINIDASE"/>
    <property type="match status" value="1"/>
</dbReference>
<keyword evidence="3" id="KW-0326">Glycosidase</keyword>
<keyword evidence="5" id="KW-1185">Reference proteome</keyword>
<comment type="similarity">
    <text evidence="1">Belongs to the glycosyl hydrolase 27 family.</text>
</comment>
<keyword evidence="2" id="KW-0378">Hydrolase</keyword>
<dbReference type="RefSeq" id="WP_283716784.1">
    <property type="nucleotide sequence ID" value="NZ_JASJND010000007.1"/>
</dbReference>
<evidence type="ECO:0000256" key="2">
    <source>
        <dbReference type="ARBA" id="ARBA00022801"/>
    </source>
</evidence>
<dbReference type="Gene3D" id="3.20.20.70">
    <property type="entry name" value="Aldolase class I"/>
    <property type="match status" value="1"/>
</dbReference>
<dbReference type="InterPro" id="IPR002241">
    <property type="entry name" value="Glyco_hydro_27"/>
</dbReference>
<evidence type="ECO:0000256" key="3">
    <source>
        <dbReference type="ARBA" id="ARBA00023295"/>
    </source>
</evidence>
<dbReference type="SUPFAM" id="SSF51445">
    <property type="entry name" value="(Trans)glycosidases"/>
    <property type="match status" value="1"/>
</dbReference>
<protein>
    <submittedName>
        <fullName evidence="4">Alpha-galactosidase</fullName>
    </submittedName>
</protein>
<dbReference type="Pfam" id="PF02065">
    <property type="entry name" value="Melibiase"/>
    <property type="match status" value="1"/>
</dbReference>
<dbReference type="Proteomes" id="UP001321481">
    <property type="component" value="Unassembled WGS sequence"/>
</dbReference>
<dbReference type="EMBL" id="JASJND010000007">
    <property type="protein sequence ID" value="MDJ1115095.1"/>
    <property type="molecule type" value="Genomic_DNA"/>
</dbReference>
<name>A0ABT6ZH72_9MICO</name>
<proteinExistence type="inferred from homology"/>